<dbReference type="PROSITE" id="PS01230">
    <property type="entry name" value="TRMA_1"/>
    <property type="match status" value="1"/>
</dbReference>
<dbReference type="InterPro" id="IPR029063">
    <property type="entry name" value="SAM-dependent_MTases_sf"/>
</dbReference>
<proteinExistence type="inferred from homology"/>
<name>A0A380LN40_9FIRM</name>
<organism evidence="6 7">
    <name type="scientific">Faecalicoccus pleomorphus</name>
    <dbReference type="NCBI Taxonomy" id="1323"/>
    <lineage>
        <taxon>Bacteria</taxon>
        <taxon>Bacillati</taxon>
        <taxon>Bacillota</taxon>
        <taxon>Erysipelotrichia</taxon>
        <taxon>Erysipelotrichales</taxon>
        <taxon>Erysipelotrichaceae</taxon>
        <taxon>Faecalicoccus</taxon>
    </lineage>
</organism>
<dbReference type="NCBIfam" id="TIGR00479">
    <property type="entry name" value="rumA"/>
    <property type="match status" value="1"/>
</dbReference>
<comment type="similarity">
    <text evidence="4">Belongs to the class I-like SAM-binding methyltransferase superfamily. RNA M5U methyltransferase family.</text>
</comment>
<keyword evidence="3 4" id="KW-0949">S-adenosyl-L-methionine</keyword>
<dbReference type="InterPro" id="IPR010280">
    <property type="entry name" value="U5_MeTrfase_fam"/>
</dbReference>
<gene>
    <name evidence="6" type="primary">rumA</name>
    <name evidence="6" type="ORF">NCTC11087_00894</name>
</gene>
<dbReference type="GeneID" id="77461868"/>
<evidence type="ECO:0000256" key="1">
    <source>
        <dbReference type="ARBA" id="ARBA00022603"/>
    </source>
</evidence>
<evidence type="ECO:0000256" key="3">
    <source>
        <dbReference type="ARBA" id="ARBA00022691"/>
    </source>
</evidence>
<accession>A0A380LN40</accession>
<keyword evidence="1 4" id="KW-0489">Methyltransferase</keyword>
<dbReference type="PANTHER" id="PTHR11061:SF30">
    <property type="entry name" value="TRNA (URACIL(54)-C(5))-METHYLTRANSFERASE"/>
    <property type="match status" value="1"/>
</dbReference>
<dbReference type="Proteomes" id="UP000255523">
    <property type="component" value="Unassembled WGS sequence"/>
</dbReference>
<dbReference type="PANTHER" id="PTHR11061">
    <property type="entry name" value="RNA M5U METHYLTRANSFERASE"/>
    <property type="match status" value="1"/>
</dbReference>
<dbReference type="RefSeq" id="WP_022789282.1">
    <property type="nucleotide sequence ID" value="NZ_UHFX01000003.1"/>
</dbReference>
<dbReference type="GO" id="GO:0070041">
    <property type="term" value="F:rRNA (uridine-C5-)-methyltransferase activity"/>
    <property type="evidence" value="ECO:0007669"/>
    <property type="project" value="TreeGrafter"/>
</dbReference>
<dbReference type="AlphaFoldDB" id="A0A380LN40"/>
<keyword evidence="2 4" id="KW-0808">Transferase</keyword>
<dbReference type="PROSITE" id="PS51687">
    <property type="entry name" value="SAM_MT_RNA_M5U"/>
    <property type="match status" value="1"/>
</dbReference>
<protein>
    <submittedName>
        <fullName evidence="6">23S rRNA-methyltransferase</fullName>
        <ecNumber evidence="6">2.1.1.189</ecNumber>
    </submittedName>
</protein>
<dbReference type="SUPFAM" id="SSF53335">
    <property type="entry name" value="S-adenosyl-L-methionine-dependent methyltransferases"/>
    <property type="match status" value="1"/>
</dbReference>
<dbReference type="InterPro" id="IPR030390">
    <property type="entry name" value="MeTrfase_TrmA_AS"/>
</dbReference>
<dbReference type="EMBL" id="UHFX01000003">
    <property type="protein sequence ID" value="SUO04010.1"/>
    <property type="molecule type" value="Genomic_DNA"/>
</dbReference>
<evidence type="ECO:0000313" key="7">
    <source>
        <dbReference type="Proteomes" id="UP000255523"/>
    </source>
</evidence>
<evidence type="ECO:0000256" key="4">
    <source>
        <dbReference type="PROSITE-ProRule" id="PRU01024"/>
    </source>
</evidence>
<keyword evidence="7" id="KW-1185">Reference proteome</keyword>
<feature type="binding site" evidence="4">
    <location>
        <position position="212"/>
    </location>
    <ligand>
        <name>S-adenosyl-L-methionine</name>
        <dbReference type="ChEBI" id="CHEBI:59789"/>
    </ligand>
</feature>
<feature type="binding site" evidence="4">
    <location>
        <position position="241"/>
    </location>
    <ligand>
        <name>S-adenosyl-L-methionine</name>
        <dbReference type="ChEBI" id="CHEBI:59789"/>
    </ligand>
</feature>
<reference evidence="6 7" key="1">
    <citation type="submission" date="2018-06" db="EMBL/GenBank/DDBJ databases">
        <authorList>
            <consortium name="Pathogen Informatics"/>
            <person name="Doyle S."/>
        </authorList>
    </citation>
    <scope>NUCLEOTIDE SEQUENCE [LARGE SCALE GENOMIC DNA]</scope>
    <source>
        <strain evidence="6 7">NCTC11087</strain>
    </source>
</reference>
<feature type="active site" description="Nucleophile" evidence="4">
    <location>
        <position position="337"/>
    </location>
</feature>
<dbReference type="FunFam" id="3.40.50.150:FF:000009">
    <property type="entry name" value="23S rRNA (Uracil(1939)-C(5))-methyltransferase RlmD"/>
    <property type="match status" value="1"/>
</dbReference>
<dbReference type="OrthoDB" id="9804590at2"/>
<feature type="active site" evidence="5">
    <location>
        <position position="337"/>
    </location>
</feature>
<feature type="binding site" evidence="4">
    <location>
        <position position="262"/>
    </location>
    <ligand>
        <name>S-adenosyl-L-methionine</name>
        <dbReference type="ChEBI" id="CHEBI:59789"/>
    </ligand>
</feature>
<evidence type="ECO:0000256" key="2">
    <source>
        <dbReference type="ARBA" id="ARBA00022679"/>
    </source>
</evidence>
<sequence length="380" mass="42979">MKCKVSKICGGCNLLHLDYEKQIQEKKNNVEALLTRNRLKLQIGNVYKANRIKGYRNKIIVGFAKYKRKVVSGLYAPHSHAVVATKNCLMHPRNVDAIIGRITELVDSMKIELYNEKTGTGLLRHVLIRYASQTNQVMIVFVTAKRAFPSRRNLVNALVSEFKEIKTILQSVNPRNTSVVLENEAFVLYGDGTITDKLCGLDFTMGANTFYQVHHDQCELLYKVAKEKLQLQGQETVLDTYCGIGTIGLSLADSCKMVTGVEINADSIGFAKENAKQNRIKNARFVSMDSTRFMEEAKKHHTHFDVIVLDPPRAGTTPTFIENACALRPKKILYISCDPRSLVRDLHLFFRQGYKAKSMDLVDMFPNTTNVESVVLLTRR</sequence>
<dbReference type="EC" id="2.1.1.189" evidence="6"/>
<feature type="binding site" evidence="4">
    <location>
        <position position="310"/>
    </location>
    <ligand>
        <name>S-adenosyl-L-methionine</name>
        <dbReference type="ChEBI" id="CHEBI:59789"/>
    </ligand>
</feature>
<dbReference type="CDD" id="cd02440">
    <property type="entry name" value="AdoMet_MTases"/>
    <property type="match status" value="1"/>
</dbReference>
<dbReference type="Pfam" id="PF05958">
    <property type="entry name" value="tRNA_U5-meth_tr"/>
    <property type="match status" value="1"/>
</dbReference>
<dbReference type="Gene3D" id="3.40.50.150">
    <property type="entry name" value="Vaccinia Virus protein VP39"/>
    <property type="match status" value="1"/>
</dbReference>
<dbReference type="GO" id="GO:0070475">
    <property type="term" value="P:rRNA base methylation"/>
    <property type="evidence" value="ECO:0007669"/>
    <property type="project" value="TreeGrafter"/>
</dbReference>
<evidence type="ECO:0000313" key="6">
    <source>
        <dbReference type="EMBL" id="SUO04010.1"/>
    </source>
</evidence>
<dbReference type="Gene3D" id="2.40.50.1070">
    <property type="match status" value="1"/>
</dbReference>
<dbReference type="FunFam" id="2.40.50.1070:FF:000003">
    <property type="entry name" value="23S rRNA (Uracil-5-)-methyltransferase RumA"/>
    <property type="match status" value="1"/>
</dbReference>
<evidence type="ECO:0000256" key="5">
    <source>
        <dbReference type="PROSITE-ProRule" id="PRU10015"/>
    </source>
</evidence>